<reference evidence="2 3" key="1">
    <citation type="submission" date="2017-09" db="EMBL/GenBank/DDBJ databases">
        <title>The diverse metabolic capabilities of V. boronicumulans make it an excellent choice for continued studies on novel biodegradation.</title>
        <authorList>
            <person name="Sun S."/>
        </authorList>
    </citation>
    <scope>NUCLEOTIDE SEQUENCE [LARGE SCALE GENOMIC DNA]</scope>
    <source>
        <strain evidence="2 3">J1</strain>
    </source>
</reference>
<dbReference type="Proteomes" id="UP000217154">
    <property type="component" value="Chromosome"/>
</dbReference>
<dbReference type="EMBL" id="CP023284">
    <property type="protein sequence ID" value="ATA53106.1"/>
    <property type="molecule type" value="Genomic_DNA"/>
</dbReference>
<sequence>MEVPMGVISQDTVIEHLESHLGALDDLVRGAWGDVCALPSSCQVAMSPRSRASLVHDFMLVRAARYAECTPKVRYFERQLMHGLVFDGRYAVRFKKFDEDNRSKNQPTQQVTEFRAQVELEGIDAAHHLEVGYIADVLGTDILDVRLACPSGRGNAWVISISDNGVGTVLADLFPQGGGDGGGDGQDIEPAEIAPRKPDGQVIPFERKQE</sequence>
<feature type="region of interest" description="Disordered" evidence="1">
    <location>
        <begin position="174"/>
        <end position="210"/>
    </location>
</feature>
<evidence type="ECO:0000256" key="1">
    <source>
        <dbReference type="SAM" id="MobiDB-lite"/>
    </source>
</evidence>
<feature type="compositionally biased region" description="Basic and acidic residues" evidence="1">
    <location>
        <begin position="194"/>
        <end position="210"/>
    </location>
</feature>
<protein>
    <submittedName>
        <fullName evidence="2">Uncharacterized protein</fullName>
    </submittedName>
</protein>
<evidence type="ECO:0000313" key="2">
    <source>
        <dbReference type="EMBL" id="ATA53106.1"/>
    </source>
</evidence>
<organism evidence="2 3">
    <name type="scientific">Variovorax boronicumulans</name>
    <dbReference type="NCBI Taxonomy" id="436515"/>
    <lineage>
        <taxon>Bacteria</taxon>
        <taxon>Pseudomonadati</taxon>
        <taxon>Pseudomonadota</taxon>
        <taxon>Betaproteobacteria</taxon>
        <taxon>Burkholderiales</taxon>
        <taxon>Comamonadaceae</taxon>
        <taxon>Variovorax</taxon>
    </lineage>
</organism>
<name>A0A250DFI9_9BURK</name>
<dbReference type="KEGG" id="vbo:CKY39_07650"/>
<dbReference type="AlphaFoldDB" id="A0A250DFI9"/>
<proteinExistence type="predicted"/>
<gene>
    <name evidence="2" type="ORF">CKY39_07650</name>
</gene>
<evidence type="ECO:0000313" key="3">
    <source>
        <dbReference type="Proteomes" id="UP000217154"/>
    </source>
</evidence>
<feature type="compositionally biased region" description="Gly residues" evidence="1">
    <location>
        <begin position="176"/>
        <end position="185"/>
    </location>
</feature>
<accession>A0A250DFI9</accession>